<reference evidence="4" key="1">
    <citation type="journal article" date="2019" name="Int. J. Syst. Evol. Microbiol.">
        <title>The Global Catalogue of Microorganisms (GCM) 10K type strain sequencing project: providing services to taxonomists for standard genome sequencing and annotation.</title>
        <authorList>
            <consortium name="The Broad Institute Genomics Platform"/>
            <consortium name="The Broad Institute Genome Sequencing Center for Infectious Disease"/>
            <person name="Wu L."/>
            <person name="Ma J."/>
        </authorList>
    </citation>
    <scope>NUCLEOTIDE SEQUENCE [LARGE SCALE GENOMIC DNA]</scope>
    <source>
        <strain evidence="4">JCM 18410</strain>
    </source>
</reference>
<feature type="compositionally biased region" description="Low complexity" evidence="1">
    <location>
        <begin position="285"/>
        <end position="317"/>
    </location>
</feature>
<dbReference type="Pfam" id="PF00652">
    <property type="entry name" value="Ricin_B_lectin"/>
    <property type="match status" value="1"/>
</dbReference>
<comment type="caution">
    <text evidence="3">The sequence shown here is derived from an EMBL/GenBank/DDBJ whole genome shotgun (WGS) entry which is preliminary data.</text>
</comment>
<sequence length="665" mass="68346">MKYPDPSPSPSPEPHGPFGSTDQELSAELRKWTGVTPATHPVAELLDRHWEAAFAYARLCTDGPNSAGILTTQAFTRLFGQSLRRSGPTAAWRPRLLVTVRRIAGEWSTDHRRETLHPELSAAAGAGEPVAALLLPPVERRLLSRAFQRLPQTAAALLWHAEAEGEPAAAPARLIGLDEAGARVELGRARERLREECLQAHRELAPEQECLRYFRLLDVTCRRGGVDVDPDLRQHLAGCTHCRHTAGQLAPFDAGLGTALAEGVLGWRAREYRVLRLAAAAPAAEAAAGDDGPPSTAPAGGGPSATSTVPDAPTAPAASPPGPAPAPQVPPRPAESPSAPPSAPPWNPTGHLPHTATDAPAAPSTDDSRASGEPVVGPGREESRTGAPNGARPAEGRGVTAEPGVAAEDRAADTSATSAGVRDAGAVSGVAGRGRRSARRSARRAARNRNLAVAAATVSGLVVLPLAVWAAVAPGDGAAPAAGGRPSGGAATPSGASAPAPAPTQAGAGDAGRTTLRGRLHNAASGLCVGIVGEKAVPGAETELATCSARPGQQWAYETDGLLRSGAAPGLCLDSHLAYSVRLAPCVAAAAPGGRDIRYDFTLQGTLVPRFDQDLALTPAATDGAGALVLKTRSRTDTQRWTIDEVSADLRMRAANWAAHGSPPP</sequence>
<dbReference type="Gene3D" id="2.80.10.50">
    <property type="match status" value="1"/>
</dbReference>
<evidence type="ECO:0000259" key="2">
    <source>
        <dbReference type="SMART" id="SM00458"/>
    </source>
</evidence>
<accession>A0ABP9LM92</accession>
<feature type="compositionally biased region" description="Low complexity" evidence="1">
    <location>
        <begin position="353"/>
        <end position="365"/>
    </location>
</feature>
<dbReference type="SMART" id="SM00458">
    <property type="entry name" value="RICIN"/>
    <property type="match status" value="1"/>
</dbReference>
<feature type="compositionally biased region" description="Basic residues" evidence="1">
    <location>
        <begin position="433"/>
        <end position="447"/>
    </location>
</feature>
<dbReference type="InterPro" id="IPR035992">
    <property type="entry name" value="Ricin_B-like_lectins"/>
</dbReference>
<feature type="compositionally biased region" description="Low complexity" evidence="1">
    <location>
        <begin position="477"/>
        <end position="512"/>
    </location>
</feature>
<name>A0ABP9LM92_9ACTN</name>
<dbReference type="EMBL" id="BAABKC010000142">
    <property type="protein sequence ID" value="GAA5081373.1"/>
    <property type="molecule type" value="Genomic_DNA"/>
</dbReference>
<gene>
    <name evidence="3" type="ORF">GCM10023336_75290</name>
</gene>
<proteinExistence type="predicted"/>
<dbReference type="RefSeq" id="WP_345672539.1">
    <property type="nucleotide sequence ID" value="NZ_BAABKC010000142.1"/>
</dbReference>
<feature type="compositionally biased region" description="Low complexity" evidence="1">
    <location>
        <begin position="418"/>
        <end position="430"/>
    </location>
</feature>
<feature type="domain" description="Ricin B lectin" evidence="2">
    <location>
        <begin position="512"/>
        <end position="644"/>
    </location>
</feature>
<evidence type="ECO:0000313" key="4">
    <source>
        <dbReference type="Proteomes" id="UP001500124"/>
    </source>
</evidence>
<organism evidence="3 4">
    <name type="scientific">Streptomyces similanensis</name>
    <dbReference type="NCBI Taxonomy" id="1274988"/>
    <lineage>
        <taxon>Bacteria</taxon>
        <taxon>Bacillati</taxon>
        <taxon>Actinomycetota</taxon>
        <taxon>Actinomycetes</taxon>
        <taxon>Kitasatosporales</taxon>
        <taxon>Streptomycetaceae</taxon>
        <taxon>Streptomyces</taxon>
    </lineage>
</organism>
<feature type="region of interest" description="Disordered" evidence="1">
    <location>
        <begin position="1"/>
        <end position="24"/>
    </location>
</feature>
<dbReference type="SUPFAM" id="SSF50370">
    <property type="entry name" value="Ricin B-like lectins"/>
    <property type="match status" value="1"/>
</dbReference>
<dbReference type="InterPro" id="IPR000772">
    <property type="entry name" value="Ricin_B_lectin"/>
</dbReference>
<feature type="region of interest" description="Disordered" evidence="1">
    <location>
        <begin position="285"/>
        <end position="448"/>
    </location>
</feature>
<feature type="compositionally biased region" description="Pro residues" evidence="1">
    <location>
        <begin position="1"/>
        <end position="15"/>
    </location>
</feature>
<dbReference type="Proteomes" id="UP001500124">
    <property type="component" value="Unassembled WGS sequence"/>
</dbReference>
<feature type="region of interest" description="Disordered" evidence="1">
    <location>
        <begin position="477"/>
        <end position="513"/>
    </location>
</feature>
<protein>
    <recommendedName>
        <fullName evidence="2">Ricin B lectin domain-containing protein</fullName>
    </recommendedName>
</protein>
<evidence type="ECO:0000256" key="1">
    <source>
        <dbReference type="SAM" id="MobiDB-lite"/>
    </source>
</evidence>
<dbReference type="PROSITE" id="PS50231">
    <property type="entry name" value="RICIN_B_LECTIN"/>
    <property type="match status" value="1"/>
</dbReference>
<evidence type="ECO:0000313" key="3">
    <source>
        <dbReference type="EMBL" id="GAA5081373.1"/>
    </source>
</evidence>
<keyword evidence="4" id="KW-1185">Reference proteome</keyword>
<feature type="compositionally biased region" description="Pro residues" evidence="1">
    <location>
        <begin position="318"/>
        <end position="347"/>
    </location>
</feature>